<comment type="caution">
    <text evidence="1">The sequence shown here is derived from an EMBL/GenBank/DDBJ whole genome shotgun (WGS) entry which is preliminary data.</text>
</comment>
<dbReference type="EMBL" id="JACRWE010000002">
    <property type="protein sequence ID" value="MBC5996237.1"/>
    <property type="molecule type" value="Genomic_DNA"/>
</dbReference>
<gene>
    <name evidence="1" type="ORF">H8923_05640</name>
</gene>
<reference evidence="1 2" key="1">
    <citation type="submission" date="2020-08" db="EMBL/GenBank/DDBJ databases">
        <authorList>
            <person name="Liu C."/>
            <person name="Sun Q."/>
        </authorList>
    </citation>
    <scope>NUCLEOTIDE SEQUENCE [LARGE SCALE GENOMIC DNA]</scope>
    <source>
        <strain evidence="1 2">NSJ-18</strain>
    </source>
</reference>
<protein>
    <recommendedName>
        <fullName evidence="3">CRISPR type III-B/RAMP module-associated protein Cmr5</fullName>
    </recommendedName>
</protein>
<evidence type="ECO:0008006" key="3">
    <source>
        <dbReference type="Google" id="ProtNLM"/>
    </source>
</evidence>
<accession>A0ABR7JMU3</accession>
<keyword evidence="2" id="KW-1185">Reference proteome</keyword>
<evidence type="ECO:0000313" key="2">
    <source>
        <dbReference type="Proteomes" id="UP000609849"/>
    </source>
</evidence>
<evidence type="ECO:0000313" key="1">
    <source>
        <dbReference type="EMBL" id="MBC5996237.1"/>
    </source>
</evidence>
<proteinExistence type="predicted"/>
<dbReference type="RefSeq" id="WP_153972123.1">
    <property type="nucleotide sequence ID" value="NZ_JACRWE010000002.1"/>
</dbReference>
<organism evidence="1 2">
    <name type="scientific">Romboutsia faecis</name>
    <dbReference type="NCBI Taxonomy" id="2764597"/>
    <lineage>
        <taxon>Bacteria</taxon>
        <taxon>Bacillati</taxon>
        <taxon>Bacillota</taxon>
        <taxon>Clostridia</taxon>
        <taxon>Peptostreptococcales</taxon>
        <taxon>Peptostreptococcaceae</taxon>
        <taxon>Romboutsia</taxon>
    </lineage>
</organism>
<dbReference type="Proteomes" id="UP000609849">
    <property type="component" value="Unassembled WGS sequence"/>
</dbReference>
<name>A0ABR7JMU3_9FIRM</name>
<sequence length="155" mass="17875">MKLSELVNYAENNADKIIVNSIIKDDSETLNKFVINIIGDLLNGVNLDNEYRKQAINNLNNYDEKELGNLGTYICLIPYVQSVLSNQNDWEAKVTSFIENLISYIIGLISKDEFLNNLLEMRNILKISENFYCGLVKYFALYKEYITKSAIEKIK</sequence>